<reference evidence="2 3" key="1">
    <citation type="submission" date="2024-10" db="EMBL/GenBank/DDBJ databases">
        <title>The Natural Products Discovery Center: Release of the First 8490 Sequenced Strains for Exploring Actinobacteria Biosynthetic Diversity.</title>
        <authorList>
            <person name="Kalkreuter E."/>
            <person name="Kautsar S.A."/>
            <person name="Yang D."/>
            <person name="Bader C.D."/>
            <person name="Teijaro C.N."/>
            <person name="Fluegel L."/>
            <person name="Davis C.M."/>
            <person name="Simpson J.R."/>
            <person name="Lauterbach L."/>
            <person name="Steele A.D."/>
            <person name="Gui C."/>
            <person name="Meng S."/>
            <person name="Li G."/>
            <person name="Viehrig K."/>
            <person name="Ye F."/>
            <person name="Su P."/>
            <person name="Kiefer A.F."/>
            <person name="Nichols A."/>
            <person name="Cepeda A.J."/>
            <person name="Yan W."/>
            <person name="Fan B."/>
            <person name="Jiang Y."/>
            <person name="Adhikari A."/>
            <person name="Zheng C.-J."/>
            <person name="Schuster L."/>
            <person name="Cowan T.M."/>
            <person name="Smanski M.J."/>
            <person name="Chevrette M.G."/>
            <person name="De Carvalho L.P.S."/>
            <person name="Shen B."/>
        </authorList>
    </citation>
    <scope>NUCLEOTIDE SEQUENCE [LARGE SCALE GENOMIC DNA]</scope>
    <source>
        <strain evidence="2 3">NPDC077409</strain>
    </source>
</reference>
<evidence type="ECO:0000313" key="2">
    <source>
        <dbReference type="EMBL" id="MFI8749053.1"/>
    </source>
</evidence>
<name>A0ABW8BR86_9GAMM</name>
<organism evidence="2 3">
    <name type="scientific">Vreelandella lionensis</name>
    <dbReference type="NCBI Taxonomy" id="1144478"/>
    <lineage>
        <taxon>Bacteria</taxon>
        <taxon>Pseudomonadati</taxon>
        <taxon>Pseudomonadota</taxon>
        <taxon>Gammaproteobacteria</taxon>
        <taxon>Oceanospirillales</taxon>
        <taxon>Halomonadaceae</taxon>
        <taxon>Vreelandella</taxon>
    </lineage>
</organism>
<dbReference type="RefSeq" id="WP_219863131.1">
    <property type="nucleotide sequence ID" value="NZ_JBITWC010000004.1"/>
</dbReference>
<protein>
    <submittedName>
        <fullName evidence="2">Ogr/Delta-like zinc finger family protein</fullName>
    </submittedName>
</protein>
<proteinExistence type="predicted"/>
<accession>A0ABW8BR86</accession>
<dbReference type="Pfam" id="PF04606">
    <property type="entry name" value="Ogr_Delta"/>
    <property type="match status" value="1"/>
</dbReference>
<evidence type="ECO:0000313" key="3">
    <source>
        <dbReference type="Proteomes" id="UP001614338"/>
    </source>
</evidence>
<keyword evidence="3" id="KW-1185">Reference proteome</keyword>
<gene>
    <name evidence="2" type="ORF">ACIGG6_03455</name>
</gene>
<dbReference type="EMBL" id="JBITWC010000004">
    <property type="protein sequence ID" value="MFI8749053.1"/>
    <property type="molecule type" value="Genomic_DNA"/>
</dbReference>
<sequence length="94" mass="10576">MSTASKHRMPCPHCGHNMRVRNSQGLTPVYREGVVECRNVECGFRGKAGFQVLHTLTPSDIPNARVDLPFAPRLIQQMQLDITRPAANDERYEG</sequence>
<dbReference type="InterPro" id="IPR007684">
    <property type="entry name" value="Znf_Ogr/Delta"/>
</dbReference>
<comment type="caution">
    <text evidence="2">The sequence shown here is derived from an EMBL/GenBank/DDBJ whole genome shotgun (WGS) entry which is preliminary data.</text>
</comment>
<dbReference type="Proteomes" id="UP001614338">
    <property type="component" value="Unassembled WGS sequence"/>
</dbReference>
<evidence type="ECO:0000259" key="1">
    <source>
        <dbReference type="Pfam" id="PF04606"/>
    </source>
</evidence>
<feature type="domain" description="Zinc finger Ogr/Delta-type" evidence="1">
    <location>
        <begin position="11"/>
        <end position="56"/>
    </location>
</feature>